<dbReference type="RefSeq" id="XP_033687270.1">
    <property type="nucleotide sequence ID" value="XM_033835370.1"/>
</dbReference>
<dbReference type="OrthoDB" id="3799363at2759"/>
<feature type="compositionally biased region" description="Polar residues" evidence="1">
    <location>
        <begin position="765"/>
        <end position="775"/>
    </location>
</feature>
<feature type="region of interest" description="Disordered" evidence="1">
    <location>
        <begin position="459"/>
        <end position="488"/>
    </location>
</feature>
<proteinExistence type="predicted"/>
<reference evidence="2" key="1">
    <citation type="journal article" date="2020" name="Stud. Mycol.">
        <title>101 Dothideomycetes genomes: a test case for predicting lifestyles and emergence of pathogens.</title>
        <authorList>
            <person name="Haridas S."/>
            <person name="Albert R."/>
            <person name="Binder M."/>
            <person name="Bloem J."/>
            <person name="Labutti K."/>
            <person name="Salamov A."/>
            <person name="Andreopoulos B."/>
            <person name="Baker S."/>
            <person name="Barry K."/>
            <person name="Bills G."/>
            <person name="Bluhm B."/>
            <person name="Cannon C."/>
            <person name="Castanera R."/>
            <person name="Culley D."/>
            <person name="Daum C."/>
            <person name="Ezra D."/>
            <person name="Gonzalez J."/>
            <person name="Henrissat B."/>
            <person name="Kuo A."/>
            <person name="Liang C."/>
            <person name="Lipzen A."/>
            <person name="Lutzoni F."/>
            <person name="Magnuson J."/>
            <person name="Mondo S."/>
            <person name="Nolan M."/>
            <person name="Ohm R."/>
            <person name="Pangilinan J."/>
            <person name="Park H.-J."/>
            <person name="Ramirez L."/>
            <person name="Alfaro M."/>
            <person name="Sun H."/>
            <person name="Tritt A."/>
            <person name="Yoshinaga Y."/>
            <person name="Zwiers L.-H."/>
            <person name="Turgeon B."/>
            <person name="Goodwin S."/>
            <person name="Spatafora J."/>
            <person name="Crous P."/>
            <person name="Grigoriev I."/>
        </authorList>
    </citation>
    <scope>NUCLEOTIDE SEQUENCE</scope>
    <source>
        <strain evidence="2">CBS 122368</strain>
    </source>
</reference>
<protein>
    <recommendedName>
        <fullName evidence="4">C2H2-type domain-containing protein</fullName>
    </recommendedName>
</protein>
<gene>
    <name evidence="2" type="ORF">BU26DRAFT_602682</name>
</gene>
<feature type="region of interest" description="Disordered" evidence="1">
    <location>
        <begin position="762"/>
        <end position="788"/>
    </location>
</feature>
<dbReference type="PANTHER" id="PTHR38166">
    <property type="entry name" value="C2H2-TYPE DOMAIN-CONTAINING PROTEIN-RELATED"/>
    <property type="match status" value="1"/>
</dbReference>
<name>A0A6A6IPE1_9PLEO</name>
<keyword evidence="3" id="KW-1185">Reference proteome</keyword>
<feature type="region of interest" description="Disordered" evidence="1">
    <location>
        <begin position="507"/>
        <end position="595"/>
    </location>
</feature>
<dbReference type="AlphaFoldDB" id="A0A6A6IPE1"/>
<dbReference type="Gene3D" id="1.25.40.10">
    <property type="entry name" value="Tetratricopeptide repeat domain"/>
    <property type="match status" value="1"/>
</dbReference>
<evidence type="ECO:0000313" key="2">
    <source>
        <dbReference type="EMBL" id="KAF2252266.1"/>
    </source>
</evidence>
<evidence type="ECO:0000256" key="1">
    <source>
        <dbReference type="SAM" id="MobiDB-lite"/>
    </source>
</evidence>
<dbReference type="GeneID" id="54588700"/>
<dbReference type="PANTHER" id="PTHR38166:SF1">
    <property type="entry name" value="C2H2-TYPE DOMAIN-CONTAINING PROTEIN"/>
    <property type="match status" value="1"/>
</dbReference>
<organism evidence="2 3">
    <name type="scientific">Trematosphaeria pertusa</name>
    <dbReference type="NCBI Taxonomy" id="390896"/>
    <lineage>
        <taxon>Eukaryota</taxon>
        <taxon>Fungi</taxon>
        <taxon>Dikarya</taxon>
        <taxon>Ascomycota</taxon>
        <taxon>Pezizomycotina</taxon>
        <taxon>Dothideomycetes</taxon>
        <taxon>Pleosporomycetidae</taxon>
        <taxon>Pleosporales</taxon>
        <taxon>Massarineae</taxon>
        <taxon>Trematosphaeriaceae</taxon>
        <taxon>Trematosphaeria</taxon>
    </lineage>
</organism>
<dbReference type="InterPro" id="IPR011990">
    <property type="entry name" value="TPR-like_helical_dom_sf"/>
</dbReference>
<sequence>MSADVQRRMYTPACSERQGPLVAPEPFGNVIGSRPDHNVMVQEIFEELSYDSKGNRLTAPPTDKHSIKMAERAIALLCSSDKDVKYFKAVRTLVTILAARYEQTEDPEDLNKAISTAEKHAFRGRILKSDDFDTMWSVHEMAAELYAWRFHLKGNLDDINFAISHMHAAEQLMKNRWAFAPDDAYALMLYNFGVTLYEKYCATGGRQDLNRAIGKTMRAVECAGVSNPDRASFLASLGRMLHERFDGSGALADLESAIAKTQEAINLFVGMPGQDDEGLHSCLMELANMQRQRRIIRSARDKATRSEQRPSEFVPTLSSRSVCARVAPDLPVSEDIEAAKVTVPVAKPEKTFSLSLIPSSSPGSKESFKASKHVVIRALPPSGGRSNAVDYRSLRQPGKIILQPSIMFGLCGASSTVLPYTVTNGSETSRHSEPTEYLALPWVEYPAPQHTLMLCGTEEDQEPDLCDSTTLGSDSDSSGYDSNGEKQLSQRPCHFSAMLQGLNPSRMCSQGLRERPADHGAPTSGSGTGTVASSTSPSSRNSPSSAGKRLFRTSERPKGGEDSDDEDEDDIPRKRAKSASEHASNKKSRRLKCPYYQRRPEGHSDAACRGRGFDGMAKLKDHLKRKHLQPIKCMRCWLEMPSVEARNQHLQQDPICGKLPEPFDERICASKLRSLNFNSGSFGRARSVEEKWRLLYQELFPDELTVPSPYTDELPGMNTYTKRRFLDIFKEEASKEIDPALQHLIAKLDGIMLRTEDRLHHEFESASQSDSSDTPPLQAKSLVPGTPDIGQLDASRTGSFIFDTQPSETDLALQSTWDPLLGIGATIIDSDHLSYPVPSKKPIRPPHTPLLVHDMSSAFDNITEMQHLGYDLDSVEGFGLDSSLWAFPYG</sequence>
<feature type="compositionally biased region" description="Basic and acidic residues" evidence="1">
    <location>
        <begin position="552"/>
        <end position="561"/>
    </location>
</feature>
<feature type="compositionally biased region" description="Low complexity" evidence="1">
    <location>
        <begin position="466"/>
        <end position="482"/>
    </location>
</feature>
<dbReference type="EMBL" id="ML987192">
    <property type="protein sequence ID" value="KAF2252266.1"/>
    <property type="molecule type" value="Genomic_DNA"/>
</dbReference>
<dbReference type="Proteomes" id="UP000800094">
    <property type="component" value="Unassembled WGS sequence"/>
</dbReference>
<feature type="compositionally biased region" description="Low complexity" evidence="1">
    <location>
        <begin position="520"/>
        <end position="547"/>
    </location>
</feature>
<accession>A0A6A6IPE1</accession>
<evidence type="ECO:0008006" key="4">
    <source>
        <dbReference type="Google" id="ProtNLM"/>
    </source>
</evidence>
<evidence type="ECO:0000313" key="3">
    <source>
        <dbReference type="Proteomes" id="UP000800094"/>
    </source>
</evidence>